<dbReference type="Gene3D" id="1.10.60.10">
    <property type="entry name" value="Iron dependent repressor, metal binding and dimerisation domain"/>
    <property type="match status" value="1"/>
</dbReference>
<dbReference type="InterPro" id="IPR001367">
    <property type="entry name" value="Fe_dep_repressor"/>
</dbReference>
<feature type="domain" description="HTH dtxR-type" evidence="14">
    <location>
        <begin position="21"/>
        <end position="81"/>
    </location>
</feature>
<keyword evidence="9" id="KW-0010">Activator</keyword>
<protein>
    <recommendedName>
        <fullName evidence="4">Transcriptional regulator MntR</fullName>
    </recommendedName>
    <alternativeName>
        <fullName evidence="13">Manganese transport regulator</fullName>
    </alternativeName>
</protein>
<reference evidence="15 16" key="1">
    <citation type="submission" date="2023-09" db="EMBL/GenBank/DDBJ databases">
        <authorList>
            <person name="Rey-Velasco X."/>
        </authorList>
    </citation>
    <scope>NUCLEOTIDE SEQUENCE [LARGE SCALE GENOMIC DNA]</scope>
    <source>
        <strain evidence="15 16">W311</strain>
    </source>
</reference>
<dbReference type="Proteomes" id="UP001302249">
    <property type="component" value="Chromosome"/>
</dbReference>
<evidence type="ECO:0000256" key="1">
    <source>
        <dbReference type="ARBA" id="ARBA00004496"/>
    </source>
</evidence>
<accession>A0ABZ0B7H0</accession>
<name>A0ABZ0B7H0_9SPHN</name>
<dbReference type="PROSITE" id="PS50944">
    <property type="entry name" value="HTH_DTXR"/>
    <property type="match status" value="1"/>
</dbReference>
<dbReference type="InterPro" id="IPR036388">
    <property type="entry name" value="WH-like_DNA-bd_sf"/>
</dbReference>
<keyword evidence="7" id="KW-0805">Transcription regulation</keyword>
<evidence type="ECO:0000313" key="16">
    <source>
        <dbReference type="Proteomes" id="UP001302249"/>
    </source>
</evidence>
<proteinExistence type="inferred from homology"/>
<keyword evidence="16" id="KW-1185">Reference proteome</keyword>
<organism evidence="15 16">
    <name type="scientific">Stakelama saccharophila</name>
    <dbReference type="NCBI Taxonomy" id="3075605"/>
    <lineage>
        <taxon>Bacteria</taxon>
        <taxon>Pseudomonadati</taxon>
        <taxon>Pseudomonadota</taxon>
        <taxon>Alphaproteobacteria</taxon>
        <taxon>Sphingomonadales</taxon>
        <taxon>Sphingomonadaceae</taxon>
        <taxon>Stakelama</taxon>
    </lineage>
</organism>
<comment type="subcellular location">
    <subcellularLocation>
        <location evidence="1">Cytoplasm</location>
    </subcellularLocation>
</comment>
<keyword evidence="8" id="KW-0238">DNA-binding</keyword>
<keyword evidence="5" id="KW-0963">Cytoplasm</keyword>
<comment type="similarity">
    <text evidence="2">Belongs to the DtxR/MntR family.</text>
</comment>
<dbReference type="Pfam" id="PF01325">
    <property type="entry name" value="Fe_dep_repress"/>
    <property type="match status" value="1"/>
</dbReference>
<evidence type="ECO:0000256" key="9">
    <source>
        <dbReference type="ARBA" id="ARBA00023159"/>
    </source>
</evidence>
<dbReference type="InterPro" id="IPR036390">
    <property type="entry name" value="WH_DNA-bd_sf"/>
</dbReference>
<keyword evidence="11" id="KW-0464">Manganese</keyword>
<keyword evidence="10" id="KW-0804">Transcription</keyword>
<dbReference type="InterPro" id="IPR011991">
    <property type="entry name" value="ArsR-like_HTH"/>
</dbReference>
<comment type="subunit">
    <text evidence="3">Homodimer.</text>
</comment>
<evidence type="ECO:0000313" key="15">
    <source>
        <dbReference type="EMBL" id="WNO53239.1"/>
    </source>
</evidence>
<evidence type="ECO:0000256" key="4">
    <source>
        <dbReference type="ARBA" id="ARBA00022386"/>
    </source>
</evidence>
<evidence type="ECO:0000256" key="3">
    <source>
        <dbReference type="ARBA" id="ARBA00011738"/>
    </source>
</evidence>
<dbReference type="InterPro" id="IPR050536">
    <property type="entry name" value="DtxR_MntR_Metal-Reg"/>
</dbReference>
<evidence type="ECO:0000256" key="11">
    <source>
        <dbReference type="ARBA" id="ARBA00023211"/>
    </source>
</evidence>
<dbReference type="RefSeq" id="WP_313914508.1">
    <property type="nucleotide sequence ID" value="NZ_CP135076.1"/>
</dbReference>
<dbReference type="SMART" id="SM00529">
    <property type="entry name" value="HTH_DTXR"/>
    <property type="match status" value="1"/>
</dbReference>
<sequence length="146" mass="16159">MDTNSNRRAAAFRKTREAHQTEVAEDYVELIGDLIEEAGEARLTDIADNMGVSQATASKIVARLRREGLVQSRPYRAIFLTEQGEAMARDSRRRHQIVYEFLRALGIDEATANADSEGMEHHVSGRTLDALAALTRTLSKGDVASE</sequence>
<evidence type="ECO:0000259" key="14">
    <source>
        <dbReference type="PROSITE" id="PS50944"/>
    </source>
</evidence>
<dbReference type="Gene3D" id="1.10.10.10">
    <property type="entry name" value="Winged helix-like DNA-binding domain superfamily/Winged helix DNA-binding domain"/>
    <property type="match status" value="1"/>
</dbReference>
<dbReference type="PANTHER" id="PTHR33238">
    <property type="entry name" value="IRON (METAL) DEPENDENT REPRESSOR, DTXR FAMILY"/>
    <property type="match status" value="1"/>
</dbReference>
<comment type="function">
    <text evidence="12">In the presence of manganese, represses expression of mntH and mntS. Up-regulates expression of mntP.</text>
</comment>
<evidence type="ECO:0000256" key="2">
    <source>
        <dbReference type="ARBA" id="ARBA00007871"/>
    </source>
</evidence>
<evidence type="ECO:0000256" key="5">
    <source>
        <dbReference type="ARBA" id="ARBA00022490"/>
    </source>
</evidence>
<dbReference type="PANTHER" id="PTHR33238:SF11">
    <property type="entry name" value="TRANSCRIPTIONAL REGULATOR MNTR"/>
    <property type="match status" value="1"/>
</dbReference>
<dbReference type="CDD" id="cd00090">
    <property type="entry name" value="HTH_ARSR"/>
    <property type="match status" value="1"/>
</dbReference>
<keyword evidence="6" id="KW-0678">Repressor</keyword>
<dbReference type="EMBL" id="CP135076">
    <property type="protein sequence ID" value="WNO53239.1"/>
    <property type="molecule type" value="Genomic_DNA"/>
</dbReference>
<dbReference type="NCBIfam" id="NF008273">
    <property type="entry name" value="PRK11050.1"/>
    <property type="match status" value="1"/>
</dbReference>
<gene>
    <name evidence="15" type="primary">mntR</name>
    <name evidence="15" type="ORF">RPR59_12415</name>
</gene>
<dbReference type="Pfam" id="PF02742">
    <property type="entry name" value="Fe_dep_repr_C"/>
    <property type="match status" value="1"/>
</dbReference>
<evidence type="ECO:0000256" key="6">
    <source>
        <dbReference type="ARBA" id="ARBA00022491"/>
    </source>
</evidence>
<evidence type="ECO:0000256" key="13">
    <source>
        <dbReference type="ARBA" id="ARBA00032593"/>
    </source>
</evidence>
<dbReference type="InterPro" id="IPR022687">
    <property type="entry name" value="HTH_DTXR"/>
</dbReference>
<dbReference type="InterPro" id="IPR022689">
    <property type="entry name" value="Iron_dep_repressor"/>
</dbReference>
<evidence type="ECO:0000256" key="8">
    <source>
        <dbReference type="ARBA" id="ARBA00023125"/>
    </source>
</evidence>
<dbReference type="SUPFAM" id="SSF46785">
    <property type="entry name" value="Winged helix' DNA-binding domain"/>
    <property type="match status" value="1"/>
</dbReference>
<evidence type="ECO:0000256" key="7">
    <source>
        <dbReference type="ARBA" id="ARBA00023015"/>
    </source>
</evidence>
<dbReference type="InterPro" id="IPR036421">
    <property type="entry name" value="Fe_dep_repressor_sf"/>
</dbReference>
<evidence type="ECO:0000256" key="10">
    <source>
        <dbReference type="ARBA" id="ARBA00023163"/>
    </source>
</evidence>
<evidence type="ECO:0000256" key="12">
    <source>
        <dbReference type="ARBA" id="ARBA00025185"/>
    </source>
</evidence>